<accession>A0A922HV91</accession>
<dbReference type="GO" id="GO:0005737">
    <property type="term" value="C:cytoplasm"/>
    <property type="evidence" value="ECO:0007669"/>
    <property type="project" value="UniProtKB-SubCell"/>
</dbReference>
<dbReference type="InterPro" id="IPR001841">
    <property type="entry name" value="Znf_RING"/>
</dbReference>
<dbReference type="GO" id="GO:0045944">
    <property type="term" value="P:positive regulation of transcription by RNA polymerase II"/>
    <property type="evidence" value="ECO:0007669"/>
    <property type="project" value="TreeGrafter"/>
</dbReference>
<sequence>MDRLAKLSNLSCNNEQMGGSGCSSSSSSLSFRQSSSNHNGRMINQNNNNNNHGGNRSQRFSNHKIRNREHKFSQSSSLSTSSSYRNGNNGKNNNNLVNKTPKIILAPDYLSNVHNGYNPLKRYSYNHYGKERFVPERFVQANCQFVISFDGKIDNQQQQQHSTNYSTECFHNPDASIPWESIEEILFTCKSNDDLHCPICLHYPTAAKITRCGHIYCWSCMLHYLSLSDKKSRPCPICFHQIQKNELKSVTIVSKQNYSTGDLITFNLMKIRKGSTFAIPIDYKDEQSEHTINVKNFNQTLDLFHKVFIASREQKSRLIEREQNELRQELLEYQADNMPEICFVENALEDLAMRKSILDAANHSQIEDESLLLNLTLLELNKPTISGDYHYFYQSADGQHIYPHSINVRMLKHQYQELRFCPPVITGKVIELHRQTITEDIRKRFAHLRHLPLSCEFIIAELEFNDNENIVSTETIEQFRTEIKNRQRERKRREKAQNIRDRNIEIENNKKYLNLHPLPNFSMTDADFQPLENDDTTTFTLGDHGSSSSSDTTTTPPSSSPPQQQSSFQSSFANMLMATGGSKKIQFNETKCRQKSSSKNEMANVNNDDDNDYENGEQRVAHLDLTLSDYFDQCVRVGNSCEVSIGRNGSGKKQKKKNRNK</sequence>
<dbReference type="PROSITE" id="PS00518">
    <property type="entry name" value="ZF_RING_1"/>
    <property type="match status" value="1"/>
</dbReference>
<evidence type="ECO:0000256" key="6">
    <source>
        <dbReference type="ARBA" id="ARBA00022833"/>
    </source>
</evidence>
<dbReference type="InterPro" id="IPR039739">
    <property type="entry name" value="MAG2/RNF10"/>
</dbReference>
<keyword evidence="3" id="KW-0963">Cytoplasm</keyword>
<evidence type="ECO:0000256" key="10">
    <source>
        <dbReference type="SAM" id="Coils"/>
    </source>
</evidence>
<evidence type="ECO:0000256" key="11">
    <source>
        <dbReference type="SAM" id="MobiDB-lite"/>
    </source>
</evidence>
<comment type="similarity">
    <text evidence="2">Belongs to the RNF10 family.</text>
</comment>
<feature type="compositionally biased region" description="Polar residues" evidence="11">
    <location>
        <begin position="8"/>
        <end position="17"/>
    </location>
</feature>
<evidence type="ECO:0000256" key="9">
    <source>
        <dbReference type="PROSITE-ProRule" id="PRU00175"/>
    </source>
</evidence>
<evidence type="ECO:0000256" key="5">
    <source>
        <dbReference type="ARBA" id="ARBA00022771"/>
    </source>
</evidence>
<dbReference type="SMART" id="SM00184">
    <property type="entry name" value="RING"/>
    <property type="match status" value="1"/>
</dbReference>
<protein>
    <recommendedName>
        <fullName evidence="7">E3 ubiquitin-protein ligase RNF10</fullName>
    </recommendedName>
    <alternativeName>
        <fullName evidence="8">RING finger protein 10</fullName>
    </alternativeName>
</protein>
<dbReference type="Gene3D" id="3.30.40.10">
    <property type="entry name" value="Zinc/RING finger domain, C3HC4 (zinc finger)"/>
    <property type="match status" value="1"/>
</dbReference>
<evidence type="ECO:0000256" key="3">
    <source>
        <dbReference type="ARBA" id="ARBA00022490"/>
    </source>
</evidence>
<evidence type="ECO:0000256" key="4">
    <source>
        <dbReference type="ARBA" id="ARBA00022723"/>
    </source>
</evidence>
<feature type="compositionally biased region" description="Low complexity" evidence="11">
    <location>
        <begin position="22"/>
        <end position="55"/>
    </location>
</feature>
<reference evidence="13" key="1">
    <citation type="submission" date="2013-05" db="EMBL/GenBank/DDBJ databases">
        <authorList>
            <person name="Yim A.K.Y."/>
            <person name="Chan T.F."/>
            <person name="Ji K.M."/>
            <person name="Liu X.Y."/>
            <person name="Zhou J.W."/>
            <person name="Li R.Q."/>
            <person name="Yang K.Y."/>
            <person name="Li J."/>
            <person name="Li M."/>
            <person name="Law P.T.W."/>
            <person name="Wu Y.L."/>
            <person name="Cai Z.L."/>
            <person name="Qin H."/>
            <person name="Bao Y."/>
            <person name="Leung R.K.K."/>
            <person name="Ng P.K.S."/>
            <person name="Zou J."/>
            <person name="Zhong X.J."/>
            <person name="Ran P.X."/>
            <person name="Zhong N.S."/>
            <person name="Liu Z.G."/>
            <person name="Tsui S.K.W."/>
        </authorList>
    </citation>
    <scope>NUCLEOTIDE SEQUENCE</scope>
    <source>
        <strain evidence="13">Derf</strain>
        <tissue evidence="13">Whole organism</tissue>
    </source>
</reference>
<evidence type="ECO:0000313" key="14">
    <source>
        <dbReference type="Proteomes" id="UP000790347"/>
    </source>
</evidence>
<dbReference type="InterPro" id="IPR018957">
    <property type="entry name" value="Znf_C3HC4_RING-type"/>
</dbReference>
<keyword evidence="5 9" id="KW-0863">Zinc-finger</keyword>
<keyword evidence="14" id="KW-1185">Reference proteome</keyword>
<keyword evidence="10" id="KW-0175">Coiled coil</keyword>
<dbReference type="Pfam" id="PF00097">
    <property type="entry name" value="zf-C3HC4"/>
    <property type="match status" value="1"/>
</dbReference>
<evidence type="ECO:0000256" key="7">
    <source>
        <dbReference type="ARBA" id="ARBA00035131"/>
    </source>
</evidence>
<dbReference type="SUPFAM" id="SSF57850">
    <property type="entry name" value="RING/U-box"/>
    <property type="match status" value="1"/>
</dbReference>
<feature type="domain" description="RING-type" evidence="12">
    <location>
        <begin position="197"/>
        <end position="238"/>
    </location>
</feature>
<feature type="region of interest" description="Disordered" evidence="11">
    <location>
        <begin position="583"/>
        <end position="615"/>
    </location>
</feature>
<feature type="region of interest" description="Disordered" evidence="11">
    <location>
        <begin position="1"/>
        <end position="97"/>
    </location>
</feature>
<feature type="region of interest" description="Disordered" evidence="11">
    <location>
        <begin position="524"/>
        <end position="568"/>
    </location>
</feature>
<dbReference type="Proteomes" id="UP000790347">
    <property type="component" value="Unassembled WGS sequence"/>
</dbReference>
<feature type="region of interest" description="Disordered" evidence="11">
    <location>
        <begin position="642"/>
        <end position="661"/>
    </location>
</feature>
<dbReference type="InterPro" id="IPR017907">
    <property type="entry name" value="Znf_RING_CS"/>
</dbReference>
<feature type="compositionally biased region" description="Low complexity" evidence="11">
    <location>
        <begin position="73"/>
        <end position="97"/>
    </location>
</feature>
<proteinExistence type="inferred from homology"/>
<evidence type="ECO:0000259" key="12">
    <source>
        <dbReference type="PROSITE" id="PS50089"/>
    </source>
</evidence>
<organism evidence="13 14">
    <name type="scientific">Dermatophagoides farinae</name>
    <name type="common">American house dust mite</name>
    <dbReference type="NCBI Taxonomy" id="6954"/>
    <lineage>
        <taxon>Eukaryota</taxon>
        <taxon>Metazoa</taxon>
        <taxon>Ecdysozoa</taxon>
        <taxon>Arthropoda</taxon>
        <taxon>Chelicerata</taxon>
        <taxon>Arachnida</taxon>
        <taxon>Acari</taxon>
        <taxon>Acariformes</taxon>
        <taxon>Sarcoptiformes</taxon>
        <taxon>Astigmata</taxon>
        <taxon>Psoroptidia</taxon>
        <taxon>Analgoidea</taxon>
        <taxon>Pyroglyphidae</taxon>
        <taxon>Dermatophagoidinae</taxon>
        <taxon>Dermatophagoides</taxon>
    </lineage>
</organism>
<feature type="compositionally biased region" description="Basic residues" evidence="11">
    <location>
        <begin position="650"/>
        <end position="661"/>
    </location>
</feature>
<dbReference type="InterPro" id="IPR013083">
    <property type="entry name" value="Znf_RING/FYVE/PHD"/>
</dbReference>
<feature type="compositionally biased region" description="Polar residues" evidence="11">
    <location>
        <begin position="585"/>
        <end position="603"/>
    </location>
</feature>
<name>A0A922HV91_DERFA</name>
<keyword evidence="6" id="KW-0862">Zinc</keyword>
<dbReference type="PANTHER" id="PTHR12983">
    <property type="entry name" value="RING FINGER 10 FAMILY MEMBER"/>
    <property type="match status" value="1"/>
</dbReference>
<dbReference type="EMBL" id="ASGP02000005">
    <property type="protein sequence ID" value="KAH9506864.1"/>
    <property type="molecule type" value="Genomic_DNA"/>
</dbReference>
<feature type="compositionally biased region" description="Low complexity" evidence="11">
    <location>
        <begin position="546"/>
        <end position="568"/>
    </location>
</feature>
<keyword evidence="4" id="KW-0479">Metal-binding</keyword>
<evidence type="ECO:0000256" key="2">
    <source>
        <dbReference type="ARBA" id="ARBA00008117"/>
    </source>
</evidence>
<evidence type="ECO:0000256" key="8">
    <source>
        <dbReference type="ARBA" id="ARBA00035390"/>
    </source>
</evidence>
<evidence type="ECO:0000313" key="13">
    <source>
        <dbReference type="EMBL" id="KAH9506864.1"/>
    </source>
</evidence>
<dbReference type="GO" id="GO:0008270">
    <property type="term" value="F:zinc ion binding"/>
    <property type="evidence" value="ECO:0007669"/>
    <property type="project" value="UniProtKB-KW"/>
</dbReference>
<feature type="coiled-coil region" evidence="10">
    <location>
        <begin position="309"/>
        <end position="336"/>
    </location>
</feature>
<comment type="subcellular location">
    <subcellularLocation>
        <location evidence="1">Cytoplasm</location>
    </subcellularLocation>
</comment>
<comment type="caution">
    <text evidence="13">The sequence shown here is derived from an EMBL/GenBank/DDBJ whole genome shotgun (WGS) entry which is preliminary data.</text>
</comment>
<dbReference type="GO" id="GO:0000976">
    <property type="term" value="F:transcription cis-regulatory region binding"/>
    <property type="evidence" value="ECO:0007669"/>
    <property type="project" value="TreeGrafter"/>
</dbReference>
<dbReference type="CDD" id="cd16536">
    <property type="entry name" value="RING-HC_RNF10"/>
    <property type="match status" value="1"/>
</dbReference>
<gene>
    <name evidence="13" type="primary">RNF10</name>
    <name evidence="13" type="ORF">DERF_011576</name>
</gene>
<dbReference type="AlphaFoldDB" id="A0A922HV91"/>
<reference evidence="13" key="2">
    <citation type="journal article" date="2022" name="Res Sq">
        <title>Comparative Genomics Reveals Insights into the Divergent Evolution of Astigmatic Mites and Household Pest Adaptations.</title>
        <authorList>
            <person name="Xiong Q."/>
            <person name="Wan A.T.-Y."/>
            <person name="Liu X.-Y."/>
            <person name="Fung C.S.-H."/>
            <person name="Xiao X."/>
            <person name="Malainual N."/>
            <person name="Hou J."/>
            <person name="Wang L."/>
            <person name="Wang M."/>
            <person name="Yang K."/>
            <person name="Cui Y."/>
            <person name="Leung E."/>
            <person name="Nong W."/>
            <person name="Shin S.-K."/>
            <person name="Au S."/>
            <person name="Jeong K.Y."/>
            <person name="Chew F.T."/>
            <person name="Hui J."/>
            <person name="Leung T.F."/>
            <person name="Tungtrongchitr A."/>
            <person name="Zhong N."/>
            <person name="Liu Z."/>
            <person name="Tsui S."/>
        </authorList>
    </citation>
    <scope>NUCLEOTIDE SEQUENCE</scope>
    <source>
        <strain evidence="13">Derf</strain>
        <tissue evidence="13">Whole organism</tissue>
    </source>
</reference>
<evidence type="ECO:0000256" key="1">
    <source>
        <dbReference type="ARBA" id="ARBA00004496"/>
    </source>
</evidence>
<dbReference type="PANTHER" id="PTHR12983:SF9">
    <property type="entry name" value="E3 UBIQUITIN-PROTEIN LIGASE RNF10"/>
    <property type="match status" value="1"/>
</dbReference>
<dbReference type="PROSITE" id="PS50089">
    <property type="entry name" value="ZF_RING_2"/>
    <property type="match status" value="1"/>
</dbReference>